<evidence type="ECO:0000256" key="2">
    <source>
        <dbReference type="SAM" id="SignalP"/>
    </source>
</evidence>
<dbReference type="KEGG" id="ccal:113465212"/>
<protein>
    <submittedName>
        <fullName evidence="4">Filaggrin-2-like</fullName>
    </submittedName>
</protein>
<proteinExistence type="predicted"/>
<dbReference type="RefSeq" id="XP_026675325.1">
    <property type="nucleotide sequence ID" value="XM_026819524.1"/>
</dbReference>
<dbReference type="AlphaFoldDB" id="A0AAJ7WGD5"/>
<keyword evidence="3" id="KW-1185">Reference proteome</keyword>
<gene>
    <name evidence="4" type="primary">LOC113465212</name>
</gene>
<reference evidence="4" key="1">
    <citation type="submission" date="2025-08" db="UniProtKB">
        <authorList>
            <consortium name="RefSeq"/>
        </authorList>
    </citation>
    <scope>IDENTIFICATION</scope>
    <source>
        <tissue evidence="4">Whole body</tissue>
    </source>
</reference>
<accession>A0AAJ7WGD5</accession>
<evidence type="ECO:0000256" key="1">
    <source>
        <dbReference type="SAM" id="MobiDB-lite"/>
    </source>
</evidence>
<feature type="region of interest" description="Disordered" evidence="1">
    <location>
        <begin position="183"/>
        <end position="211"/>
    </location>
</feature>
<dbReference type="Proteomes" id="UP000694925">
    <property type="component" value="Unplaced"/>
</dbReference>
<feature type="signal peptide" evidence="2">
    <location>
        <begin position="1"/>
        <end position="20"/>
    </location>
</feature>
<sequence>MAKIISLSAVILGCILLSRAEPTVNAGYTIGGEDNGFTYSSNIINSAYLPGAGKESQRETSDFYSGGTGHSLTGVRSQGNLEESLRSSTYNGFSPSSHNTGFTGYSTAGRENLGTSSYFMNNAAQSGYDNYASSSSNVDSTLDTYTQGSDQPESDFSQFSITKHKTPSYMRFSDSLPGTSSIGSYPELNMEGSSLRGEYSPDSFRSHSSHSSGFMDADQTFNRDATSLFSTPSSDYSFGKHKEPAFAMTGTNKYTSEVYSPHPDSRYVRGNHGNVRDYASTMALLANSGSTPFRGSSGIYGTGKFSKYNKYASDYAPGTGLNYLSKDQDVDNYFFGKNTGSGKLTAIKDGRPGSYSSQSPYPVPGGPSYLGKLIGGYKSKPSFVSSYPGSSPVSYSSMPSSLHGSLSGSNYGENPLMRRYRSSSYGYGHPSMYPGYY</sequence>
<organism evidence="3 4">
    <name type="scientific">Ceratina calcarata</name>
    <dbReference type="NCBI Taxonomy" id="156304"/>
    <lineage>
        <taxon>Eukaryota</taxon>
        <taxon>Metazoa</taxon>
        <taxon>Ecdysozoa</taxon>
        <taxon>Arthropoda</taxon>
        <taxon>Hexapoda</taxon>
        <taxon>Insecta</taxon>
        <taxon>Pterygota</taxon>
        <taxon>Neoptera</taxon>
        <taxon>Endopterygota</taxon>
        <taxon>Hymenoptera</taxon>
        <taxon>Apocrita</taxon>
        <taxon>Aculeata</taxon>
        <taxon>Apoidea</taxon>
        <taxon>Anthophila</taxon>
        <taxon>Apidae</taxon>
        <taxon>Ceratina</taxon>
        <taxon>Zadontomerus</taxon>
    </lineage>
</organism>
<evidence type="ECO:0000313" key="3">
    <source>
        <dbReference type="Proteomes" id="UP000694925"/>
    </source>
</evidence>
<keyword evidence="2" id="KW-0732">Signal</keyword>
<feature type="region of interest" description="Disordered" evidence="1">
    <location>
        <begin position="56"/>
        <end position="76"/>
    </location>
</feature>
<feature type="chain" id="PRO_5042564297" evidence="2">
    <location>
        <begin position="21"/>
        <end position="437"/>
    </location>
</feature>
<name>A0AAJ7WGD5_9HYME</name>
<evidence type="ECO:0000313" key="4">
    <source>
        <dbReference type="RefSeq" id="XP_026675325.1"/>
    </source>
</evidence>
<dbReference type="GeneID" id="113465212"/>